<dbReference type="Proteomes" id="UP001153076">
    <property type="component" value="Unassembled WGS sequence"/>
</dbReference>
<dbReference type="GO" id="GO:0006518">
    <property type="term" value="P:peptide metabolic process"/>
    <property type="evidence" value="ECO:0007669"/>
    <property type="project" value="TreeGrafter"/>
</dbReference>
<dbReference type="AlphaFoldDB" id="A0A9Q1KTK2"/>
<evidence type="ECO:0000256" key="2">
    <source>
        <dbReference type="ARBA" id="ARBA00022723"/>
    </source>
</evidence>
<protein>
    <recommendedName>
        <fullName evidence="11">Cytosolic oligopeptidase A</fullName>
    </recommendedName>
</protein>
<keyword evidence="10" id="KW-1185">Reference proteome</keyword>
<dbReference type="OrthoDB" id="534666at2759"/>
<evidence type="ECO:0000256" key="1">
    <source>
        <dbReference type="ARBA" id="ARBA00022670"/>
    </source>
</evidence>
<dbReference type="InterPro" id="IPR045666">
    <property type="entry name" value="OpdA_N"/>
</dbReference>
<evidence type="ECO:0000259" key="8">
    <source>
        <dbReference type="Pfam" id="PF19310"/>
    </source>
</evidence>
<evidence type="ECO:0000259" key="7">
    <source>
        <dbReference type="Pfam" id="PF01432"/>
    </source>
</evidence>
<feature type="domain" description="Peptidase M3A/M3B catalytic" evidence="7">
    <location>
        <begin position="165"/>
        <end position="235"/>
    </location>
</feature>
<dbReference type="PANTHER" id="PTHR11804:SF83">
    <property type="entry name" value="LD37516P"/>
    <property type="match status" value="1"/>
</dbReference>
<accession>A0A9Q1KTK2</accession>
<keyword evidence="4 6" id="KW-0862">Zinc</keyword>
<dbReference type="Gene3D" id="1.10.1370.40">
    <property type="match status" value="2"/>
</dbReference>
<evidence type="ECO:0000313" key="9">
    <source>
        <dbReference type="EMBL" id="KAJ8449167.1"/>
    </source>
</evidence>
<comment type="cofactor">
    <cofactor evidence="6">
        <name>Zn(2+)</name>
        <dbReference type="ChEBI" id="CHEBI:29105"/>
    </cofactor>
    <text evidence="6">Binds 1 zinc ion.</text>
</comment>
<gene>
    <name evidence="9" type="ORF">Cgig2_027169</name>
</gene>
<dbReference type="Pfam" id="PF01432">
    <property type="entry name" value="Peptidase_M3"/>
    <property type="match status" value="1"/>
</dbReference>
<dbReference type="SUPFAM" id="SSF55486">
    <property type="entry name" value="Metalloproteases ('zincins'), catalytic domain"/>
    <property type="match status" value="1"/>
</dbReference>
<dbReference type="InterPro" id="IPR001567">
    <property type="entry name" value="Pept_M3A_M3B_dom"/>
</dbReference>
<dbReference type="GO" id="GO:0006508">
    <property type="term" value="P:proteolysis"/>
    <property type="evidence" value="ECO:0007669"/>
    <property type="project" value="UniProtKB-KW"/>
</dbReference>
<keyword evidence="3 6" id="KW-0378">Hydrolase</keyword>
<organism evidence="9 10">
    <name type="scientific">Carnegiea gigantea</name>
    <dbReference type="NCBI Taxonomy" id="171969"/>
    <lineage>
        <taxon>Eukaryota</taxon>
        <taxon>Viridiplantae</taxon>
        <taxon>Streptophyta</taxon>
        <taxon>Embryophyta</taxon>
        <taxon>Tracheophyta</taxon>
        <taxon>Spermatophyta</taxon>
        <taxon>Magnoliopsida</taxon>
        <taxon>eudicotyledons</taxon>
        <taxon>Gunneridae</taxon>
        <taxon>Pentapetalae</taxon>
        <taxon>Caryophyllales</taxon>
        <taxon>Cactineae</taxon>
        <taxon>Cactaceae</taxon>
        <taxon>Cactoideae</taxon>
        <taxon>Echinocereeae</taxon>
        <taxon>Carnegiea</taxon>
    </lineage>
</organism>
<keyword evidence="1 6" id="KW-0645">Protease</keyword>
<evidence type="ECO:0008006" key="11">
    <source>
        <dbReference type="Google" id="ProtNLM"/>
    </source>
</evidence>
<feature type="domain" description="Oligopeptidase A N-terminal" evidence="8">
    <location>
        <begin position="23"/>
        <end position="82"/>
    </location>
</feature>
<evidence type="ECO:0000313" key="10">
    <source>
        <dbReference type="Proteomes" id="UP001153076"/>
    </source>
</evidence>
<dbReference type="GO" id="GO:0004222">
    <property type="term" value="F:metalloendopeptidase activity"/>
    <property type="evidence" value="ECO:0007669"/>
    <property type="project" value="InterPro"/>
</dbReference>
<name>A0A9Q1KTK2_9CARY</name>
<dbReference type="EMBL" id="JAKOGI010000024">
    <property type="protein sequence ID" value="KAJ8449167.1"/>
    <property type="molecule type" value="Genomic_DNA"/>
</dbReference>
<evidence type="ECO:0000256" key="5">
    <source>
        <dbReference type="ARBA" id="ARBA00023049"/>
    </source>
</evidence>
<evidence type="ECO:0000256" key="4">
    <source>
        <dbReference type="ARBA" id="ARBA00022833"/>
    </source>
</evidence>
<comment type="similarity">
    <text evidence="6">Belongs to the peptidase M3 family.</text>
</comment>
<keyword evidence="5 6" id="KW-0482">Metalloprotease</keyword>
<proteinExistence type="inferred from homology"/>
<evidence type="ECO:0000256" key="6">
    <source>
        <dbReference type="RuleBase" id="RU003435"/>
    </source>
</evidence>
<dbReference type="PANTHER" id="PTHR11804">
    <property type="entry name" value="PROTEASE M3 THIMET OLIGOPEPTIDASE-RELATED"/>
    <property type="match status" value="1"/>
</dbReference>
<dbReference type="Pfam" id="PF19310">
    <property type="entry name" value="TOP_N"/>
    <property type="match status" value="1"/>
</dbReference>
<sequence>MWSRFGFGSSHLFGEIVLCGISMKFERKLEQSKPIYNAFKAIRESPDWKQLSEARKRIVESECADELKDAFLSGVSLEEDKREHFNKIQQLCIIIVSWESMAKKIATVEEAEHLLEKLCAASLDPAVRDLEDLNNFGKRQCATEGDNLTHWHISFWSERLRESNCVLSCDGASTRLPVAHMVCNQTPPVGDKPSLMIFREVEAVFHEFGHALQHVLTTQDEGLVAGIRGIEWDAV</sequence>
<dbReference type="InterPro" id="IPR045090">
    <property type="entry name" value="Pept_M3A_M3B"/>
</dbReference>
<evidence type="ECO:0000256" key="3">
    <source>
        <dbReference type="ARBA" id="ARBA00022801"/>
    </source>
</evidence>
<comment type="caution">
    <text evidence="9">The sequence shown here is derived from an EMBL/GenBank/DDBJ whole genome shotgun (WGS) entry which is preliminary data.</text>
</comment>
<dbReference type="GO" id="GO:0046872">
    <property type="term" value="F:metal ion binding"/>
    <property type="evidence" value="ECO:0007669"/>
    <property type="project" value="UniProtKB-UniRule"/>
</dbReference>
<keyword evidence="2 6" id="KW-0479">Metal-binding</keyword>
<reference evidence="9" key="1">
    <citation type="submission" date="2022-04" db="EMBL/GenBank/DDBJ databases">
        <title>Carnegiea gigantea Genome sequencing and assembly v2.</title>
        <authorList>
            <person name="Copetti D."/>
            <person name="Sanderson M.J."/>
            <person name="Burquez A."/>
            <person name="Wojciechowski M.F."/>
        </authorList>
    </citation>
    <scope>NUCLEOTIDE SEQUENCE</scope>
    <source>
        <strain evidence="9">SGP5-SGP5p</strain>
        <tissue evidence="9">Aerial part</tissue>
    </source>
</reference>